<dbReference type="InterPro" id="IPR001647">
    <property type="entry name" value="HTH_TetR"/>
</dbReference>
<keyword evidence="1" id="KW-0805">Transcription regulation</keyword>
<dbReference type="RefSeq" id="WP_237977790.1">
    <property type="nucleotide sequence ID" value="NZ_JAKNCT010000001.1"/>
</dbReference>
<dbReference type="SUPFAM" id="SSF46689">
    <property type="entry name" value="Homeodomain-like"/>
    <property type="match status" value="1"/>
</dbReference>
<dbReference type="Gene3D" id="1.10.357.10">
    <property type="entry name" value="Tetracycline Repressor, domain 2"/>
    <property type="match status" value="1"/>
</dbReference>
<name>A0ABS9MNE3_9BURK</name>
<comment type="caution">
    <text evidence="6">The sequence shown here is derived from an EMBL/GenBank/DDBJ whole genome shotgun (WGS) entry which is preliminary data.</text>
</comment>
<gene>
    <name evidence="6" type="ORF">MAF45_01535</name>
</gene>
<evidence type="ECO:0000259" key="5">
    <source>
        <dbReference type="PROSITE" id="PS50977"/>
    </source>
</evidence>
<evidence type="ECO:0000256" key="4">
    <source>
        <dbReference type="PROSITE-ProRule" id="PRU00335"/>
    </source>
</evidence>
<dbReference type="PROSITE" id="PS50977">
    <property type="entry name" value="HTH_TETR_2"/>
    <property type="match status" value="1"/>
</dbReference>
<dbReference type="PANTHER" id="PTHR30055:SF234">
    <property type="entry name" value="HTH-TYPE TRANSCRIPTIONAL REGULATOR BETI"/>
    <property type="match status" value="1"/>
</dbReference>
<keyword evidence="3" id="KW-0804">Transcription</keyword>
<dbReference type="Pfam" id="PF17937">
    <property type="entry name" value="TetR_C_28"/>
    <property type="match status" value="1"/>
</dbReference>
<keyword evidence="7" id="KW-1185">Reference proteome</keyword>
<dbReference type="Pfam" id="PF00440">
    <property type="entry name" value="TetR_N"/>
    <property type="match status" value="1"/>
</dbReference>
<feature type="DNA-binding region" description="H-T-H motif" evidence="4">
    <location>
        <begin position="30"/>
        <end position="49"/>
    </location>
</feature>
<feature type="domain" description="HTH tetR-type" evidence="5">
    <location>
        <begin position="7"/>
        <end position="67"/>
    </location>
</feature>
<accession>A0ABS9MNE3</accession>
<dbReference type="EMBL" id="JAKNCT010000001">
    <property type="protein sequence ID" value="MCG5030138.1"/>
    <property type="molecule type" value="Genomic_DNA"/>
</dbReference>
<proteinExistence type="predicted"/>
<evidence type="ECO:0000313" key="7">
    <source>
        <dbReference type="Proteomes" id="UP001297600"/>
    </source>
</evidence>
<dbReference type="InterPro" id="IPR050109">
    <property type="entry name" value="HTH-type_TetR-like_transc_reg"/>
</dbReference>
<sequence>MATKKALHTREAILEAARFIVQKEGVDALSMDHLAQVAHMSKGAVTYHFKSKRELNRALLEDYAEHLRSGLKSHEDNYIGGPEDTLVPAYADWFLDFDRSSHGWAQLGVHLLSQQVKDPELVRPVREWYAEVARRAEAFPKERQPRVLTAVMALEGLFFVHKFGLDVLSEEQKQEILSFLTGELCPSAAARKDS</sequence>
<dbReference type="Proteomes" id="UP001297600">
    <property type="component" value="Unassembled WGS sequence"/>
</dbReference>
<dbReference type="PRINTS" id="PR00455">
    <property type="entry name" value="HTHTETR"/>
</dbReference>
<evidence type="ECO:0000256" key="3">
    <source>
        <dbReference type="ARBA" id="ARBA00023163"/>
    </source>
</evidence>
<evidence type="ECO:0000313" key="6">
    <source>
        <dbReference type="EMBL" id="MCG5030138.1"/>
    </source>
</evidence>
<evidence type="ECO:0000256" key="2">
    <source>
        <dbReference type="ARBA" id="ARBA00023125"/>
    </source>
</evidence>
<dbReference type="InterPro" id="IPR041479">
    <property type="entry name" value="TetR_CgmR_C"/>
</dbReference>
<reference evidence="6 7" key="1">
    <citation type="submission" date="2022-02" db="EMBL/GenBank/DDBJ databases">
        <title>Mesosutterella porci, a novel member of the family Sutterellaceae from pig feces.</title>
        <authorList>
            <person name="Wylensek D."/>
            <person name="Clavel T."/>
        </authorList>
    </citation>
    <scope>NUCLEOTIDE SEQUENCE [LARGE SCALE GENOMIC DNA]</scope>
    <source>
        <strain evidence="7">oilRF-744-wt-GAM-9</strain>
    </source>
</reference>
<protein>
    <submittedName>
        <fullName evidence="6">TetR/AcrR family transcriptional regulator</fullName>
    </submittedName>
</protein>
<keyword evidence="2 4" id="KW-0238">DNA-binding</keyword>
<organism evidence="6 7">
    <name type="scientific">Mesosutterella porci</name>
    <dbReference type="NCBI Taxonomy" id="2915351"/>
    <lineage>
        <taxon>Bacteria</taxon>
        <taxon>Pseudomonadati</taxon>
        <taxon>Pseudomonadota</taxon>
        <taxon>Betaproteobacteria</taxon>
        <taxon>Burkholderiales</taxon>
        <taxon>Sutterellaceae</taxon>
        <taxon>Mesosutterella</taxon>
    </lineage>
</organism>
<dbReference type="PANTHER" id="PTHR30055">
    <property type="entry name" value="HTH-TYPE TRANSCRIPTIONAL REGULATOR RUTR"/>
    <property type="match status" value="1"/>
</dbReference>
<evidence type="ECO:0000256" key="1">
    <source>
        <dbReference type="ARBA" id="ARBA00023015"/>
    </source>
</evidence>
<dbReference type="InterPro" id="IPR009057">
    <property type="entry name" value="Homeodomain-like_sf"/>
</dbReference>